<dbReference type="EMBL" id="JANGAB010000001">
    <property type="protein sequence ID" value="MCQ4948122.1"/>
    <property type="molecule type" value="Genomic_DNA"/>
</dbReference>
<accession>A0AAW5K5K0</accession>
<reference evidence="1" key="1">
    <citation type="submission" date="2022-06" db="EMBL/GenBank/DDBJ databases">
        <title>Isolation of gut microbiota from human fecal samples.</title>
        <authorList>
            <person name="Pamer E.G."/>
            <person name="Barat B."/>
            <person name="Waligurski E."/>
            <person name="Medina S."/>
            <person name="Paddock L."/>
            <person name="Mostad J."/>
        </authorList>
    </citation>
    <scope>NUCLEOTIDE SEQUENCE</scope>
    <source>
        <strain evidence="1">DFI.7.96</strain>
    </source>
</reference>
<dbReference type="Pfam" id="PF09709">
    <property type="entry name" value="Cas_Csd1"/>
    <property type="match status" value="1"/>
</dbReference>
<organism evidence="1 2">
    <name type="scientific">Bittarella massiliensis</name>
    <name type="common">ex Durand et al. 2017</name>
    <dbReference type="NCBI Taxonomy" id="1720313"/>
    <lineage>
        <taxon>Bacteria</taxon>
        <taxon>Bacillati</taxon>
        <taxon>Bacillota</taxon>
        <taxon>Clostridia</taxon>
        <taxon>Eubacteriales</taxon>
        <taxon>Oscillospiraceae</taxon>
        <taxon>Bittarella (ex Durand et al. 2017)</taxon>
    </lineage>
</organism>
<dbReference type="InterPro" id="IPR010144">
    <property type="entry name" value="CRISPR-assoc_prot_Csd1-typ"/>
</dbReference>
<comment type="caution">
    <text evidence="1">The sequence shown here is derived from an EMBL/GenBank/DDBJ whole genome shotgun (WGS) entry which is preliminary data.</text>
</comment>
<dbReference type="RefSeq" id="WP_256135096.1">
    <property type="nucleotide sequence ID" value="NZ_JANGAB010000001.1"/>
</dbReference>
<dbReference type="Proteomes" id="UP001205063">
    <property type="component" value="Unassembled WGS sequence"/>
</dbReference>
<dbReference type="CDD" id="cd09757">
    <property type="entry name" value="Cas8c_I-C"/>
    <property type="match status" value="1"/>
</dbReference>
<evidence type="ECO:0000313" key="1">
    <source>
        <dbReference type="EMBL" id="MCQ4948122.1"/>
    </source>
</evidence>
<evidence type="ECO:0000313" key="2">
    <source>
        <dbReference type="Proteomes" id="UP001205063"/>
    </source>
</evidence>
<gene>
    <name evidence="1" type="primary">cas8c</name>
    <name evidence="1" type="ORF">NE646_00350</name>
</gene>
<protein>
    <submittedName>
        <fullName evidence="1">Type I-C CRISPR-associated protein Cas8c/Csd1</fullName>
    </submittedName>
</protein>
<proteinExistence type="predicted"/>
<dbReference type="NCBIfam" id="TIGR01863">
    <property type="entry name" value="cas_Csd1"/>
    <property type="match status" value="1"/>
</dbReference>
<dbReference type="AlphaFoldDB" id="A0AAW5K5K0"/>
<name>A0AAW5K5K0_9FIRM</name>
<sequence length="623" mass="69321">MILQSLVEYYEILRQKDKDGTVPPPGYSPAKVSYALELSPEGELLGVLSLRIKQQRGKKEVEVPQVLVVPEQDTRAVNIHPYFLCDNSGYLLGQDKKGKPARTAACFAAARDLHRSVLEGTSSPAGKAVYQFFTRWDPALAEGHPVLAEYLDELTGGGSLVFTFGGRFVQEDPVVKAQWEQWRTSHSESPQMQCLVTGQEAPVAVLHPKIKGVRGAQSVGASLVSFNAPAYESYGRSGGQGLNAPVSEYAAFAYGTALNWLLSDRHHHCQVGDTTVVYWAADPNPQFVNLFNTMMGNIDTDPTPQSVDLFNTMMGNIESEEEDPDHLLAELFAHVERGDPVAGDLSLSTPFYVLGLAPNAARLSVRFFLQSDFGTMVQNIYRHYRDLAIERAPYEREYLTLYWLLRETVNPNARDKAPSSSMAAATLRAILMGGPYPEALYESVLLRVRAEQDNTERRTHKITRGRAAIIKACLLRKPQGALYREVLTMSLNKEYSGKEPGGQAYVLGRLFAVLEKAQLDANPGINTTIKDRYFTSACTTPAAVFPTLLMLAQHHISKARYGYYSDQQIGDLLDKLEVDNRPYPKHLTLEEQGLFILGYYHQVKARYEKANSADKNTDDGRED</sequence>